<dbReference type="Gene3D" id="2.30.30.140">
    <property type="match status" value="2"/>
</dbReference>
<dbReference type="PANTHER" id="PTHR16442">
    <property type="entry name" value="RING FINGER PROTEIN 17"/>
    <property type="match status" value="1"/>
</dbReference>
<dbReference type="Proteomes" id="UP000694846">
    <property type="component" value="Unplaced"/>
</dbReference>
<dbReference type="InterPro" id="IPR002999">
    <property type="entry name" value="Tudor"/>
</dbReference>
<name>A0A8B8GRZ1_9HEMI</name>
<protein>
    <submittedName>
        <fullName evidence="3">Uncharacterized protein LOC112694531 isoform X2</fullName>
    </submittedName>
</protein>
<dbReference type="AlphaFoldDB" id="A0A8B8GRZ1"/>
<dbReference type="InterPro" id="IPR035979">
    <property type="entry name" value="RBD_domain_sf"/>
</dbReference>
<sequence length="723" mass="83949">MFDNSKLLTKEGVINICKKYGIIKKVTLHKNIQENHAFIEFEDEAAIYKLLSEKSDFPSFLKVEISNRTQKIINSISENENHEGIENKKIETVNSTAKSINSDNFKIESNIRQSIYFGPNISGSSLIEESNQLKFKSQTKLYNLDNDDLFGRPMNTKWEKIEKPFFELNNQDFYYRFENCTGGQIKIEKMLGPKIFTGWTTFFNDGENVQDTLKNISNDIELSESLKIYNLKNGMLVGAFDNVTNLYGRGYVTLVAGNTVNVTMCDFGKIINTNLIRVLPEKYSKIPAYSFKIYSKDNFLLLKDKPYVFKVRSASSERIVLILFDEKKEIKVQLKKWQATVEEFGVPYIDFKSGSFVELLKLKDMNSVYIRSKQKYQLELIFSFWNSIAAYCYKNSHPLNREPVYGEIVGFKSTLNNNYVRGRIHKYLGNNIYSVKHMDNPYKENIKLSEMIELQFEHKSLPVCFLKVKLKNALQYPIQFEAEKFIKHVIGIRLSVNFDETKIDGWKHVDLNITIVRENLNAILLSLAEPSWFDDEPKDLLEASSNYCKDIHVKHNKLVEKSIVNMKFVMYHEGIFYMRDKLFGKSFSLLSSMIKEYCSLSLNPYLPHNGEVCLGQFPDGMWYRIKCENVKAGELAEVYSIDLGIVAFLSFRHIKKLPAELLFHPSHVFRCILDSTKPIQTNKLQLLQKYENTDCEFTVVKNLDDEDYYSISCSFLEDILIPD</sequence>
<evidence type="ECO:0000313" key="2">
    <source>
        <dbReference type="Proteomes" id="UP000694846"/>
    </source>
</evidence>
<dbReference type="OrthoDB" id="10023235at2759"/>
<organism evidence="2 3">
    <name type="scientific">Sipha flava</name>
    <name type="common">yellow sugarcane aphid</name>
    <dbReference type="NCBI Taxonomy" id="143950"/>
    <lineage>
        <taxon>Eukaryota</taxon>
        <taxon>Metazoa</taxon>
        <taxon>Ecdysozoa</taxon>
        <taxon>Arthropoda</taxon>
        <taxon>Hexapoda</taxon>
        <taxon>Insecta</taxon>
        <taxon>Pterygota</taxon>
        <taxon>Neoptera</taxon>
        <taxon>Paraneoptera</taxon>
        <taxon>Hemiptera</taxon>
        <taxon>Sternorrhyncha</taxon>
        <taxon>Aphidomorpha</taxon>
        <taxon>Aphidoidea</taxon>
        <taxon>Aphididae</taxon>
        <taxon>Sipha</taxon>
    </lineage>
</organism>
<dbReference type="RefSeq" id="XP_025425815.1">
    <property type="nucleotide sequence ID" value="XM_025570030.1"/>
</dbReference>
<dbReference type="GO" id="GO:0003676">
    <property type="term" value="F:nucleic acid binding"/>
    <property type="evidence" value="ECO:0007669"/>
    <property type="project" value="InterPro"/>
</dbReference>
<feature type="domain" description="Tudor" evidence="1">
    <location>
        <begin position="605"/>
        <end position="662"/>
    </location>
</feature>
<dbReference type="GeneID" id="112694531"/>
<dbReference type="PANTHER" id="PTHR16442:SF1">
    <property type="entry name" value="RING FINGER PROTEIN 17"/>
    <property type="match status" value="1"/>
</dbReference>
<dbReference type="SUPFAM" id="SSF63748">
    <property type="entry name" value="Tudor/PWWP/MBT"/>
    <property type="match status" value="3"/>
</dbReference>
<proteinExistence type="predicted"/>
<keyword evidence="2" id="KW-1185">Reference proteome</keyword>
<evidence type="ECO:0000313" key="3">
    <source>
        <dbReference type="RefSeq" id="XP_025425815.1"/>
    </source>
</evidence>
<dbReference type="SUPFAM" id="SSF54928">
    <property type="entry name" value="RNA-binding domain, RBD"/>
    <property type="match status" value="1"/>
</dbReference>
<dbReference type="Pfam" id="PF00567">
    <property type="entry name" value="TUDOR"/>
    <property type="match status" value="1"/>
</dbReference>
<gene>
    <name evidence="3" type="primary">LOC112694531</name>
</gene>
<dbReference type="Gene3D" id="3.30.70.330">
    <property type="match status" value="1"/>
</dbReference>
<reference evidence="3" key="1">
    <citation type="submission" date="2025-08" db="UniProtKB">
        <authorList>
            <consortium name="RefSeq"/>
        </authorList>
    </citation>
    <scope>IDENTIFICATION</scope>
    <source>
        <tissue evidence="3">Whole body</tissue>
    </source>
</reference>
<feature type="domain" description="Tudor" evidence="1">
    <location>
        <begin position="401"/>
        <end position="459"/>
    </location>
</feature>
<accession>A0A8B8GRZ1</accession>
<evidence type="ECO:0000259" key="1">
    <source>
        <dbReference type="SMART" id="SM00333"/>
    </source>
</evidence>
<dbReference type="InterPro" id="IPR012677">
    <property type="entry name" value="Nucleotide-bd_a/b_plait_sf"/>
</dbReference>
<dbReference type="SMART" id="SM00333">
    <property type="entry name" value="TUDOR"/>
    <property type="match status" value="2"/>
</dbReference>